<dbReference type="InterPro" id="IPR019991">
    <property type="entry name" value="GTP-bd_ribosome_bgen"/>
</dbReference>
<evidence type="ECO:0000256" key="2">
    <source>
        <dbReference type="ARBA" id="ARBA00023134"/>
    </source>
</evidence>
<keyword evidence="5" id="KW-1185">Reference proteome</keyword>
<evidence type="ECO:0000259" key="3">
    <source>
        <dbReference type="PROSITE" id="PS51721"/>
    </source>
</evidence>
<proteinExistence type="predicted"/>
<dbReference type="GO" id="GO:0032543">
    <property type="term" value="P:mitochondrial translation"/>
    <property type="evidence" value="ECO:0007669"/>
    <property type="project" value="TreeGrafter"/>
</dbReference>
<dbReference type="AlphaFoldDB" id="A0A9P3LVF4"/>
<keyword evidence="2" id="KW-0342">GTP-binding</keyword>
<dbReference type="InterPro" id="IPR006073">
    <property type="entry name" value="GTP-bd"/>
</dbReference>
<protein>
    <submittedName>
        <fullName evidence="4">Mitochondrial GTPase 1</fullName>
    </submittedName>
</protein>
<dbReference type="CDD" id="cd01856">
    <property type="entry name" value="YlqF"/>
    <property type="match status" value="1"/>
</dbReference>
<reference evidence="4" key="1">
    <citation type="submission" date="2021-11" db="EMBL/GenBank/DDBJ databases">
        <authorList>
            <person name="Herlambang A."/>
            <person name="Guo Y."/>
            <person name="Takashima Y."/>
            <person name="Nishizawa T."/>
        </authorList>
    </citation>
    <scope>NUCLEOTIDE SEQUENCE</scope>
    <source>
        <strain evidence="4">E1425</strain>
    </source>
</reference>
<dbReference type="SUPFAM" id="SSF52540">
    <property type="entry name" value="P-loop containing nucleoside triphosphate hydrolases"/>
    <property type="match status" value="1"/>
</dbReference>
<dbReference type="NCBIfam" id="TIGR03596">
    <property type="entry name" value="GTPase_YlqF"/>
    <property type="match status" value="1"/>
</dbReference>
<keyword evidence="1" id="KW-0547">Nucleotide-binding</keyword>
<dbReference type="Pfam" id="PF01926">
    <property type="entry name" value="MMR_HSR1"/>
    <property type="match status" value="1"/>
</dbReference>
<dbReference type="OrthoDB" id="269151at2759"/>
<dbReference type="GO" id="GO:0003924">
    <property type="term" value="F:GTPase activity"/>
    <property type="evidence" value="ECO:0007669"/>
    <property type="project" value="TreeGrafter"/>
</dbReference>
<dbReference type="GO" id="GO:0005739">
    <property type="term" value="C:mitochondrion"/>
    <property type="evidence" value="ECO:0007669"/>
    <property type="project" value="TreeGrafter"/>
</dbReference>
<reference evidence="4" key="2">
    <citation type="journal article" date="2022" name="Microbiol. Resour. Announc.">
        <title>Whole-Genome Sequence of Entomortierella parvispora E1425, a Mucoromycotan Fungus Associated with Burkholderiaceae-Related Endosymbiotic Bacteria.</title>
        <authorList>
            <person name="Herlambang A."/>
            <person name="Guo Y."/>
            <person name="Takashima Y."/>
            <person name="Narisawa K."/>
            <person name="Ohta H."/>
            <person name="Nishizawa T."/>
        </authorList>
    </citation>
    <scope>NUCLEOTIDE SEQUENCE</scope>
    <source>
        <strain evidence="4">E1425</strain>
    </source>
</reference>
<evidence type="ECO:0000256" key="1">
    <source>
        <dbReference type="ARBA" id="ARBA00022741"/>
    </source>
</evidence>
<dbReference type="EMBL" id="BQFW01000006">
    <property type="protein sequence ID" value="GJJ72116.1"/>
    <property type="molecule type" value="Genomic_DNA"/>
</dbReference>
<dbReference type="Gene3D" id="3.40.50.300">
    <property type="entry name" value="P-loop containing nucleotide triphosphate hydrolases"/>
    <property type="match status" value="1"/>
</dbReference>
<dbReference type="GO" id="GO:0005525">
    <property type="term" value="F:GTP binding"/>
    <property type="evidence" value="ECO:0007669"/>
    <property type="project" value="UniProtKB-KW"/>
</dbReference>
<dbReference type="Gene3D" id="1.10.1580.10">
    <property type="match status" value="1"/>
</dbReference>
<gene>
    <name evidence="4" type="ORF">EMPS_04473</name>
</gene>
<dbReference type="PANTHER" id="PTHR45782">
    <property type="entry name" value="MITOCHONDRIAL RIBOSOME-ASSOCIATED GTPASE 1"/>
    <property type="match status" value="1"/>
</dbReference>
<dbReference type="PROSITE" id="PS51721">
    <property type="entry name" value="G_CP"/>
    <property type="match status" value="1"/>
</dbReference>
<sequence length="353" mass="39809">MNPLNVRKAFVYDKIINWFPGHMAKGLRLITEKLNTVQVIIEVRDARIPLSSINHKFEPIAQRKDRLIVYNKSDLAHPSTEAIITKAFKEFKNQDVVFTNANEDVNVKGIIKYLAKKAKASGTAANKELSTTVMVVGMPNVGKSSLINSLRRIGVKKGKAAPTGAIPGITRTVAGTIKVLESPKVYLIDTPGVMIPHIADPVSAIKVALTGAISDHLSDEEVIADYLLFQLNQEKDYSYMKLFNIKEPTDDIRVFLPQVAKYIGALKKGGEYNLEAAAQFLLKQYRLGKLGHWTLDDLSPEHLEQFLTKEAEESVSRRQQKKSDKLEERRIQRQIKQRNWEERERAHSIDAKL</sequence>
<dbReference type="Proteomes" id="UP000827284">
    <property type="component" value="Unassembled WGS sequence"/>
</dbReference>
<accession>A0A9P3LVF4</accession>
<organism evidence="4 5">
    <name type="scientific">Entomortierella parvispora</name>
    <dbReference type="NCBI Taxonomy" id="205924"/>
    <lineage>
        <taxon>Eukaryota</taxon>
        <taxon>Fungi</taxon>
        <taxon>Fungi incertae sedis</taxon>
        <taxon>Mucoromycota</taxon>
        <taxon>Mortierellomycotina</taxon>
        <taxon>Mortierellomycetes</taxon>
        <taxon>Mortierellales</taxon>
        <taxon>Mortierellaceae</taxon>
        <taxon>Entomortierella</taxon>
    </lineage>
</organism>
<dbReference type="InterPro" id="IPR027417">
    <property type="entry name" value="P-loop_NTPase"/>
</dbReference>
<dbReference type="PANTHER" id="PTHR45782:SF4">
    <property type="entry name" value="MITOCHONDRIAL RIBOSOME-ASSOCIATED GTPASE 1"/>
    <property type="match status" value="1"/>
</dbReference>
<comment type="caution">
    <text evidence="4">The sequence shown here is derived from an EMBL/GenBank/DDBJ whole genome shotgun (WGS) entry which is preliminary data.</text>
</comment>
<evidence type="ECO:0000313" key="4">
    <source>
        <dbReference type="EMBL" id="GJJ72116.1"/>
    </source>
</evidence>
<dbReference type="InterPro" id="IPR030378">
    <property type="entry name" value="G_CP_dom"/>
</dbReference>
<evidence type="ECO:0000313" key="5">
    <source>
        <dbReference type="Proteomes" id="UP000827284"/>
    </source>
</evidence>
<name>A0A9P3LVF4_9FUNG</name>
<feature type="domain" description="CP-type G" evidence="3">
    <location>
        <begin position="27"/>
        <end position="196"/>
    </location>
</feature>
<dbReference type="InterPro" id="IPR023179">
    <property type="entry name" value="GTP-bd_ortho_bundle_sf"/>
</dbReference>